<dbReference type="AlphaFoldDB" id="A0A0W0UBC7"/>
<name>A0A0W0UBC7_9GAMM</name>
<feature type="domain" description="Thioredoxin" evidence="1">
    <location>
        <begin position="25"/>
        <end position="104"/>
    </location>
</feature>
<evidence type="ECO:0000313" key="3">
    <source>
        <dbReference type="EMBL" id="SPX62195.1"/>
    </source>
</evidence>
<evidence type="ECO:0000313" key="4">
    <source>
        <dbReference type="Proteomes" id="UP000054698"/>
    </source>
</evidence>
<keyword evidence="4" id="KW-1185">Reference proteome</keyword>
<evidence type="ECO:0000259" key="1">
    <source>
        <dbReference type="Pfam" id="PF00085"/>
    </source>
</evidence>
<protein>
    <submittedName>
        <fullName evidence="3">Protein disulfide-isomerase domain</fullName>
    </submittedName>
    <submittedName>
        <fullName evidence="2">Thioredoxin</fullName>
    </submittedName>
</protein>
<keyword evidence="3" id="KW-0413">Isomerase</keyword>
<dbReference type="Proteomes" id="UP000251942">
    <property type="component" value="Unassembled WGS sequence"/>
</dbReference>
<dbReference type="PATRIC" id="fig|453.4.peg.47"/>
<evidence type="ECO:0000313" key="2">
    <source>
        <dbReference type="EMBL" id="KTD04903.1"/>
    </source>
</evidence>
<dbReference type="CDD" id="cd02947">
    <property type="entry name" value="TRX_family"/>
    <property type="match status" value="1"/>
</dbReference>
<dbReference type="EMBL" id="LNYB01000004">
    <property type="protein sequence ID" value="KTD04903.1"/>
    <property type="molecule type" value="Genomic_DNA"/>
</dbReference>
<reference evidence="3 5" key="2">
    <citation type="submission" date="2018-06" db="EMBL/GenBank/DDBJ databases">
        <authorList>
            <consortium name="Pathogen Informatics"/>
            <person name="Doyle S."/>
        </authorList>
    </citation>
    <scope>NUCLEOTIDE SEQUENCE [LARGE SCALE GENOMIC DNA]</scope>
    <source>
        <strain evidence="3 5">NCTC12022</strain>
    </source>
</reference>
<dbReference type="EMBL" id="UASS01000037">
    <property type="protein sequence ID" value="SPX62195.1"/>
    <property type="molecule type" value="Genomic_DNA"/>
</dbReference>
<dbReference type="Proteomes" id="UP000054698">
    <property type="component" value="Unassembled WGS sequence"/>
</dbReference>
<evidence type="ECO:0000313" key="5">
    <source>
        <dbReference type="Proteomes" id="UP000251942"/>
    </source>
</evidence>
<accession>A0A0W0UBC7</accession>
<dbReference type="STRING" id="453.Lfee_0041"/>
<reference evidence="2 4" key="1">
    <citation type="submission" date="2015-11" db="EMBL/GenBank/DDBJ databases">
        <title>Genomic analysis of 38 Legionella species identifies large and diverse effector repertoires.</title>
        <authorList>
            <person name="Burstein D."/>
            <person name="Amaro F."/>
            <person name="Zusman T."/>
            <person name="Lifshitz Z."/>
            <person name="Cohen O."/>
            <person name="Gilbert J.A."/>
            <person name="Pupko T."/>
            <person name="Shuman H.A."/>
            <person name="Segal G."/>
        </authorList>
    </citation>
    <scope>NUCLEOTIDE SEQUENCE [LARGE SCALE GENOMIC DNA]</scope>
    <source>
        <strain evidence="2 4">WO-44C</strain>
    </source>
</reference>
<dbReference type="InterPro" id="IPR013766">
    <property type="entry name" value="Thioredoxin_domain"/>
</dbReference>
<dbReference type="Pfam" id="PF00085">
    <property type="entry name" value="Thioredoxin"/>
    <property type="match status" value="1"/>
</dbReference>
<dbReference type="InterPro" id="IPR036249">
    <property type="entry name" value="Thioredoxin-like_sf"/>
</dbReference>
<dbReference type="Gene3D" id="3.40.30.10">
    <property type="entry name" value="Glutaredoxin"/>
    <property type="match status" value="1"/>
</dbReference>
<dbReference type="SUPFAM" id="SSF52833">
    <property type="entry name" value="Thioredoxin-like"/>
    <property type="match status" value="1"/>
</dbReference>
<gene>
    <name evidence="2" type="ORF">Lfee_0041</name>
    <name evidence="3" type="ORF">NCTC12022_02952</name>
</gene>
<proteinExistence type="predicted"/>
<organism evidence="2 4">
    <name type="scientific">Legionella feeleii</name>
    <dbReference type="NCBI Taxonomy" id="453"/>
    <lineage>
        <taxon>Bacteria</taxon>
        <taxon>Pseudomonadati</taxon>
        <taxon>Pseudomonadota</taxon>
        <taxon>Gammaproteobacteria</taxon>
        <taxon>Legionellales</taxon>
        <taxon>Legionellaceae</taxon>
        <taxon>Legionella</taxon>
    </lineage>
</organism>
<dbReference type="GO" id="GO:0016853">
    <property type="term" value="F:isomerase activity"/>
    <property type="evidence" value="ECO:0007669"/>
    <property type="project" value="UniProtKB-KW"/>
</dbReference>
<sequence length="105" mass="11865">MIPFVSFATVIPFNKSDCAALAMPKTVILVHASWCSHCRSFMPTYQKVSDLKKYSDWTFYALENDKFEKVCGTSIQGVPATFKNNMRSVLLGNKSQAMLENFLNN</sequence>